<name>G9I027_HZNV2</name>
<dbReference type="InterPro" id="IPR004823">
    <property type="entry name" value="TAF_TATA-bd_Histone-like_dom"/>
</dbReference>
<evidence type="ECO:0000256" key="4">
    <source>
        <dbReference type="ARBA" id="ARBA00023269"/>
    </source>
</evidence>
<feature type="compositionally biased region" description="Low complexity" evidence="5">
    <location>
        <begin position="614"/>
        <end position="626"/>
    </location>
</feature>
<feature type="compositionally biased region" description="Acidic residues" evidence="5">
    <location>
        <begin position="531"/>
        <end position="542"/>
    </location>
</feature>
<keyword evidence="3" id="KW-0238">DNA-binding</keyword>
<evidence type="ECO:0000256" key="5">
    <source>
        <dbReference type="SAM" id="MobiDB-lite"/>
    </source>
</evidence>
<dbReference type="Pfam" id="PF00125">
    <property type="entry name" value="Histone"/>
    <property type="match status" value="1"/>
</dbReference>
<feature type="compositionally biased region" description="Polar residues" evidence="5">
    <location>
        <begin position="775"/>
        <end position="790"/>
    </location>
</feature>
<feature type="compositionally biased region" description="Low complexity" evidence="5">
    <location>
        <begin position="791"/>
        <end position="827"/>
    </location>
</feature>
<organism evidence="7 8">
    <name type="scientific">Helicoverpa zea nudivirus 2</name>
    <name type="common">HzNV-2</name>
    <dbReference type="NCBI Taxonomy" id="1128424"/>
    <lineage>
        <taxon>Viruses</taxon>
        <taxon>Viruses incertae sedis</taxon>
        <taxon>Naldaviricetes</taxon>
        <taxon>Lefavirales</taxon>
        <taxon>Nudiviridae</taxon>
        <taxon>Betanudivirus</taxon>
        <taxon>Betanudivirus hezeae</taxon>
    </lineage>
</organism>
<dbReference type="Proteomes" id="UP000029779">
    <property type="component" value="Segment"/>
</dbReference>
<dbReference type="GO" id="GO:0030527">
    <property type="term" value="F:structural constituent of chromatin"/>
    <property type="evidence" value="ECO:0007669"/>
    <property type="project" value="InterPro"/>
</dbReference>
<evidence type="ECO:0000256" key="3">
    <source>
        <dbReference type="ARBA" id="ARBA00023125"/>
    </source>
</evidence>
<proteinExistence type="predicted"/>
<dbReference type="SMART" id="SM00803">
    <property type="entry name" value="TAF"/>
    <property type="match status" value="1"/>
</dbReference>
<comment type="subcellular location">
    <subcellularLocation>
        <location evidence="1">Chromosome</location>
    </subcellularLocation>
</comment>
<keyword evidence="4" id="KW-0544">Nucleosome core</keyword>
<dbReference type="Gene3D" id="1.10.20.10">
    <property type="entry name" value="Histone, subunit A"/>
    <property type="match status" value="2"/>
</dbReference>
<dbReference type="PRINTS" id="PR01217">
    <property type="entry name" value="PRICHEXTENSN"/>
</dbReference>
<dbReference type="SUPFAM" id="SSF47113">
    <property type="entry name" value="Histone-fold"/>
    <property type="match status" value="2"/>
</dbReference>
<protein>
    <submittedName>
        <fullName evidence="7">Histone H3</fullName>
    </submittedName>
</protein>
<evidence type="ECO:0000259" key="6">
    <source>
        <dbReference type="SMART" id="SM00803"/>
    </source>
</evidence>
<keyword evidence="2" id="KW-0158">Chromosome</keyword>
<dbReference type="GO" id="GO:0046982">
    <property type="term" value="F:protein heterodimerization activity"/>
    <property type="evidence" value="ECO:0007669"/>
    <property type="project" value="InterPro"/>
</dbReference>
<feature type="domain" description="TATA box binding protein associated factor (TAF) histone-like fold" evidence="6">
    <location>
        <begin position="912"/>
        <end position="976"/>
    </location>
</feature>
<feature type="compositionally biased region" description="Low complexity" evidence="5">
    <location>
        <begin position="741"/>
        <end position="774"/>
    </location>
</feature>
<reference evidence="7 8" key="1">
    <citation type="journal article" date="2012" name="Viruses">
        <title>Analysis of the Genome of the Sexually Transmitted Insect Virus Helicoverpa zea Nudivirus 2.</title>
        <authorList>
            <person name="Burand J.P."/>
            <person name="Kim W."/>
            <person name="Afonso C.L."/>
            <person name="Tulman E.R."/>
            <person name="Kutish G.F."/>
            <person name="Lu Z."/>
            <person name="Rock D.L."/>
        </authorList>
    </citation>
    <scope>NUCLEOTIDE SEQUENCE [LARGE SCALE GENOMIC DNA]</scope>
    <source>
        <strain evidence="7">MS1</strain>
    </source>
</reference>
<dbReference type="InterPro" id="IPR007125">
    <property type="entry name" value="H2A/H2B/H3"/>
</dbReference>
<dbReference type="RefSeq" id="YP_004956749.1">
    <property type="nucleotide sequence ID" value="NC_004156.2"/>
</dbReference>
<dbReference type="GO" id="GO:0003677">
    <property type="term" value="F:DNA binding"/>
    <property type="evidence" value="ECO:0007669"/>
    <property type="project" value="UniProtKB-KW"/>
</dbReference>
<evidence type="ECO:0000256" key="1">
    <source>
        <dbReference type="ARBA" id="ARBA00004286"/>
    </source>
</evidence>
<accession>G9I027</accession>
<sequence length="1111" mass="121159">MNPTGKSPRSKTNPQYYQQPEFVYNNLMYPNTYPNGYGYNFNPMMPDTATIFPGTTIFPIPTTNTNMAHELGNTAAPNITMHDLGFEIPVFDVANNNQAEMSNNPSSFVYRDTLNTPTPDMQHAMELEEDKLKFMRTFLNFKDTPRAAPSIGKRINADGTPKRSGIETDDEDQCVDYSNYNNNNNNNKTTYTSILDDNSVMTTVVGKRPRAQEKGEALNSVRVEFPRKEVINSGQGNTELEIGLLNTQYEIVDVSKMQSRKRTHEKENIGGGKVLRSGSAGIKTMVTRSTTAAESAGNTFTIANTSSASATATTASSGSVSSFNTRPLNAHNNIVTVKPVVDQAKSAAQDATVIKPIIQNKPSEYRHKKYVKFDHTANKGYQTYDTAANSVESNAQFDSGVESIASNAAMEIDDVNGSVESITTVNVNATSVVESNNNVNAATKEYAASNASSNTSMSNVPINLSNIGSDVERSMENLHKEVEKDSVGNVGASVNSNPPNASESNSEIAPKPLIARKQINTTQSKSPAPESDSDSSDEESSGSEDSGSSDNDSSGSSDSEDEESSNAKEASNPKTTKSNSTVVASSVENTKPAPKSPKPDPKQPTSVPKQTTTIPKPIAPKQSAAKPKPKPKPNPKSKPPTNTPNQNVTIIFKQPTTPRVDSNGIPIPTLPLPYKTISNSKSKRSKQYKSKEFISDDQDSDTETTENVSKSKSDPKPKPKTDAAKSKAKANSAPKPKPSSKPKATPSTFTSSPAPSTVEPNTESSAPTPTPTTNIEPSTPITNIEPSTPITNSPAPSTSESNTEPSTPTTNTEPSTPNTNNSNSVPESPAPKTPASPYKSPSTDEAAKSKIDKREQQRKYLFVKAPANVPTVRTLPIATKVPRIHKISSEAGGGSRIAAMRAERLKKSQSINFINKNIIRRFAERLGIDRISKDVYPELSRIIEFFMKEVKRRVTLLVECGKRKTVEIRDIKSILKSVGLRVLADDYDYEGRDPGSAKDEKFDVAYMIKLIKSKSCKMQFIPTLPFCRAWKNIEIQIDSYQVVHLRYRGQALLLMRDVTECYLARLLEAAYIVMLNSGRKTLMAKDFKSMIGVKMTDTVNLYHAMFDSLYT</sequence>
<dbReference type="EMBL" id="JN418988">
    <property type="protein sequence ID" value="AEW69550.1"/>
    <property type="molecule type" value="Genomic_DNA"/>
</dbReference>
<feature type="compositionally biased region" description="Low complexity" evidence="5">
    <location>
        <begin position="492"/>
        <end position="507"/>
    </location>
</feature>
<dbReference type="KEGG" id="vg:11536469"/>
<feature type="region of interest" description="Disordered" evidence="5">
    <location>
        <begin position="149"/>
        <end position="169"/>
    </location>
</feature>
<keyword evidence="8" id="KW-1185">Reference proteome</keyword>
<feature type="compositionally biased region" description="Basic and acidic residues" evidence="5">
    <location>
        <begin position="709"/>
        <end position="725"/>
    </location>
</feature>
<evidence type="ECO:0000313" key="7">
    <source>
        <dbReference type="EMBL" id="AEW69550.1"/>
    </source>
</evidence>
<dbReference type="InterPro" id="IPR009072">
    <property type="entry name" value="Histone-fold"/>
</dbReference>
<evidence type="ECO:0000313" key="8">
    <source>
        <dbReference type="Proteomes" id="UP000029779"/>
    </source>
</evidence>
<organismHost>
    <name type="scientific">Helicoverpa zea</name>
    <name type="common">Corn earworm moth</name>
    <name type="synonym">Heliothis zea</name>
    <dbReference type="NCBI Taxonomy" id="7113"/>
</organismHost>
<dbReference type="CDD" id="cd22912">
    <property type="entry name" value="HFD_H4"/>
    <property type="match status" value="1"/>
</dbReference>
<dbReference type="InterPro" id="IPR001951">
    <property type="entry name" value="Histone_H4"/>
</dbReference>
<feature type="compositionally biased region" description="Polar residues" evidence="5">
    <location>
        <begin position="574"/>
        <end position="589"/>
    </location>
</feature>
<feature type="compositionally biased region" description="Low complexity" evidence="5">
    <location>
        <begin position="543"/>
        <end position="557"/>
    </location>
</feature>
<gene>
    <name evidence="7" type="primary">orf1</name>
    <name evidence="7" type="ORF">Hz2V001</name>
</gene>
<feature type="region of interest" description="Disordered" evidence="5">
    <location>
        <begin position="481"/>
        <end position="853"/>
    </location>
</feature>
<evidence type="ECO:0000256" key="2">
    <source>
        <dbReference type="ARBA" id="ARBA00022454"/>
    </source>
</evidence>
<dbReference type="GeneID" id="11536469"/>
<feature type="compositionally biased region" description="Acidic residues" evidence="5">
    <location>
        <begin position="695"/>
        <end position="704"/>
    </location>
</feature>